<evidence type="ECO:0000259" key="1">
    <source>
        <dbReference type="PROSITE" id="PS50072"/>
    </source>
</evidence>
<dbReference type="SUPFAM" id="SSF50891">
    <property type="entry name" value="Cyclophilin-like"/>
    <property type="match status" value="1"/>
</dbReference>
<name>A0A812X0N6_SYMPI</name>
<dbReference type="PANTHER" id="PTHR11071">
    <property type="entry name" value="PEPTIDYL-PROLYL CIS-TRANS ISOMERASE"/>
    <property type="match status" value="1"/>
</dbReference>
<dbReference type="PANTHER" id="PTHR11071:SF561">
    <property type="entry name" value="PEPTIDYL-PROLYL CIS-TRANS ISOMERASE D-RELATED"/>
    <property type="match status" value="1"/>
</dbReference>
<sequence length="411" mass="46420">MNRLRLVFKCVLKLRTYEKLVRDKCYLDIGIGNRYAGRVVVGLYSDTVPLTCENFVQLCKGYRIKERIIGYQNTNIHLIKSGCAIAGGDVLDGTGRTRGLSIYGEAFPDENFEISFLRDGDLAMCNWGKNTNSSIWMITLSQQRAFTNHHVCFGTVMKGMRVVREIGELGTRVGRPAVPIRIVQCGVLEDGKDPPPPPSAELEDDGAPLMTEEEFRSISVSHKPGTVQPSCSVFPGKVQSCLRLLPPHGLQKTLDFVGVSPTTREPALSARRISVTGASKEVLRDSDEWKESSMNKWWWQKEGYLTELGYKENPNWNPKDYDRACWELRFAGAERHLINELKARGMTLEEIRQKASVFEFVEGSNQPKLTKKMTFLLQASLLHFRSSCAWRRVHEHATARCALGSHTECFQ</sequence>
<dbReference type="PROSITE" id="PS50072">
    <property type="entry name" value="CSA_PPIASE_2"/>
    <property type="match status" value="1"/>
</dbReference>
<dbReference type="Gene3D" id="2.40.100.10">
    <property type="entry name" value="Cyclophilin-like"/>
    <property type="match status" value="1"/>
</dbReference>
<dbReference type="PRINTS" id="PR00153">
    <property type="entry name" value="CSAPPISMRASE"/>
</dbReference>
<protein>
    <recommendedName>
        <fullName evidence="1">PPIase cyclophilin-type domain-containing protein</fullName>
    </recommendedName>
</protein>
<dbReference type="GO" id="GO:0005737">
    <property type="term" value="C:cytoplasm"/>
    <property type="evidence" value="ECO:0007669"/>
    <property type="project" value="TreeGrafter"/>
</dbReference>
<dbReference type="EMBL" id="CAJNIZ010044986">
    <property type="protein sequence ID" value="CAE7707244.1"/>
    <property type="molecule type" value="Genomic_DNA"/>
</dbReference>
<feature type="domain" description="PPIase cyclophilin-type" evidence="1">
    <location>
        <begin position="26"/>
        <end position="187"/>
    </location>
</feature>
<comment type="caution">
    <text evidence="2">The sequence shown here is derived from an EMBL/GenBank/DDBJ whole genome shotgun (WGS) entry which is preliminary data.</text>
</comment>
<dbReference type="Pfam" id="PF00160">
    <property type="entry name" value="Pro_isomerase"/>
    <property type="match status" value="1"/>
</dbReference>
<accession>A0A812X0N6</accession>
<gene>
    <name evidence="2" type="ORF">SPIL2461_LOCUS19979</name>
</gene>
<reference evidence="2" key="1">
    <citation type="submission" date="2021-02" db="EMBL/GenBank/DDBJ databases">
        <authorList>
            <person name="Dougan E. K."/>
            <person name="Rhodes N."/>
            <person name="Thang M."/>
            <person name="Chan C."/>
        </authorList>
    </citation>
    <scope>NUCLEOTIDE SEQUENCE</scope>
</reference>
<evidence type="ECO:0000313" key="3">
    <source>
        <dbReference type="Proteomes" id="UP000649617"/>
    </source>
</evidence>
<dbReference type="AlphaFoldDB" id="A0A812X0N6"/>
<dbReference type="InterPro" id="IPR002130">
    <property type="entry name" value="Cyclophilin-type_PPIase_dom"/>
</dbReference>
<dbReference type="OrthoDB" id="193499at2759"/>
<dbReference type="GO" id="GO:0016018">
    <property type="term" value="F:cyclosporin A binding"/>
    <property type="evidence" value="ECO:0007669"/>
    <property type="project" value="TreeGrafter"/>
</dbReference>
<dbReference type="GO" id="GO:0003755">
    <property type="term" value="F:peptidyl-prolyl cis-trans isomerase activity"/>
    <property type="evidence" value="ECO:0007669"/>
    <property type="project" value="InterPro"/>
</dbReference>
<keyword evidence="3" id="KW-1185">Reference proteome</keyword>
<proteinExistence type="predicted"/>
<dbReference type="GO" id="GO:0006457">
    <property type="term" value="P:protein folding"/>
    <property type="evidence" value="ECO:0007669"/>
    <property type="project" value="TreeGrafter"/>
</dbReference>
<evidence type="ECO:0000313" key="2">
    <source>
        <dbReference type="EMBL" id="CAE7707244.1"/>
    </source>
</evidence>
<dbReference type="InterPro" id="IPR029000">
    <property type="entry name" value="Cyclophilin-like_dom_sf"/>
</dbReference>
<dbReference type="Proteomes" id="UP000649617">
    <property type="component" value="Unassembled WGS sequence"/>
</dbReference>
<organism evidence="2 3">
    <name type="scientific">Symbiodinium pilosum</name>
    <name type="common">Dinoflagellate</name>
    <dbReference type="NCBI Taxonomy" id="2952"/>
    <lineage>
        <taxon>Eukaryota</taxon>
        <taxon>Sar</taxon>
        <taxon>Alveolata</taxon>
        <taxon>Dinophyceae</taxon>
        <taxon>Suessiales</taxon>
        <taxon>Symbiodiniaceae</taxon>
        <taxon>Symbiodinium</taxon>
    </lineage>
</organism>